<gene>
    <name evidence="2" type="ORF">QBC46DRAFT_122850</name>
</gene>
<keyword evidence="3" id="KW-1185">Reference proteome</keyword>
<dbReference type="AlphaFoldDB" id="A0AAN6NA62"/>
<sequence length="276" mass="31047">MVSRHLQPAQNSSTIPFPKHYPSQSPSTSPTMHVSMMPLRSNDHSQSLNPQTWHNIQDEEPPPVEALHWFDQDVSFEVNLDWADELDLSGAVATSLPLSFFEEIKKDGLDSSGRIIDNSFQKVSEILDAVHFVDTLQRAVEDSFAAERALISGTLFRDHLYRRLQGRPFGIQGHYFSFPDTTTPQMLVAPPPPVPLRLVWDNPYTLARPPPKTDIPLFAPMIETATASEFASFCTHAGPPLPPSWEFDMETMGMLEDARLEWIDPYTPDSPPPDVL</sequence>
<comment type="caution">
    <text evidence="2">The sequence shown here is derived from an EMBL/GenBank/DDBJ whole genome shotgun (WGS) entry which is preliminary data.</text>
</comment>
<feature type="region of interest" description="Disordered" evidence="1">
    <location>
        <begin position="1"/>
        <end position="48"/>
    </location>
</feature>
<feature type="compositionally biased region" description="Polar residues" evidence="1">
    <location>
        <begin position="22"/>
        <end position="32"/>
    </location>
</feature>
<evidence type="ECO:0000256" key="1">
    <source>
        <dbReference type="SAM" id="MobiDB-lite"/>
    </source>
</evidence>
<dbReference type="Proteomes" id="UP001303473">
    <property type="component" value="Unassembled WGS sequence"/>
</dbReference>
<reference evidence="3" key="1">
    <citation type="journal article" date="2023" name="Mol. Phylogenet. Evol.">
        <title>Genome-scale phylogeny and comparative genomics of the fungal order Sordariales.</title>
        <authorList>
            <person name="Hensen N."/>
            <person name="Bonometti L."/>
            <person name="Westerberg I."/>
            <person name="Brannstrom I.O."/>
            <person name="Guillou S."/>
            <person name="Cros-Aarteil S."/>
            <person name="Calhoun S."/>
            <person name="Haridas S."/>
            <person name="Kuo A."/>
            <person name="Mondo S."/>
            <person name="Pangilinan J."/>
            <person name="Riley R."/>
            <person name="LaButti K."/>
            <person name="Andreopoulos B."/>
            <person name="Lipzen A."/>
            <person name="Chen C."/>
            <person name="Yan M."/>
            <person name="Daum C."/>
            <person name="Ng V."/>
            <person name="Clum A."/>
            <person name="Steindorff A."/>
            <person name="Ohm R.A."/>
            <person name="Martin F."/>
            <person name="Silar P."/>
            <person name="Natvig D.O."/>
            <person name="Lalanne C."/>
            <person name="Gautier V."/>
            <person name="Ament-Velasquez S.L."/>
            <person name="Kruys A."/>
            <person name="Hutchinson M.I."/>
            <person name="Powell A.J."/>
            <person name="Barry K."/>
            <person name="Miller A.N."/>
            <person name="Grigoriev I.V."/>
            <person name="Debuchy R."/>
            <person name="Gladieux P."/>
            <person name="Hiltunen Thoren M."/>
            <person name="Johannesson H."/>
        </authorList>
    </citation>
    <scope>NUCLEOTIDE SEQUENCE [LARGE SCALE GENOMIC DNA]</scope>
    <source>
        <strain evidence="3">CBS 340.73</strain>
    </source>
</reference>
<accession>A0AAN6NA62</accession>
<evidence type="ECO:0000313" key="3">
    <source>
        <dbReference type="Proteomes" id="UP001303473"/>
    </source>
</evidence>
<organism evidence="2 3">
    <name type="scientific">Diplogelasinospora grovesii</name>
    <dbReference type="NCBI Taxonomy" id="303347"/>
    <lineage>
        <taxon>Eukaryota</taxon>
        <taxon>Fungi</taxon>
        <taxon>Dikarya</taxon>
        <taxon>Ascomycota</taxon>
        <taxon>Pezizomycotina</taxon>
        <taxon>Sordariomycetes</taxon>
        <taxon>Sordariomycetidae</taxon>
        <taxon>Sordariales</taxon>
        <taxon>Diplogelasinosporaceae</taxon>
        <taxon>Diplogelasinospora</taxon>
    </lineage>
</organism>
<evidence type="ECO:0000313" key="2">
    <source>
        <dbReference type="EMBL" id="KAK3940553.1"/>
    </source>
</evidence>
<protein>
    <submittedName>
        <fullName evidence="2">Uncharacterized protein</fullName>
    </submittedName>
</protein>
<name>A0AAN6NA62_9PEZI</name>
<proteinExistence type="predicted"/>
<dbReference type="EMBL" id="MU853794">
    <property type="protein sequence ID" value="KAK3940553.1"/>
    <property type="molecule type" value="Genomic_DNA"/>
</dbReference>